<dbReference type="PIRSF" id="PIRSF015730">
    <property type="entry name" value="TFAR19"/>
    <property type="match status" value="1"/>
</dbReference>
<evidence type="ECO:0000313" key="5">
    <source>
        <dbReference type="EMBL" id="ACX72215.1"/>
    </source>
</evidence>
<dbReference type="GO" id="GO:0005829">
    <property type="term" value="C:cytosol"/>
    <property type="evidence" value="ECO:0007669"/>
    <property type="project" value="TreeGrafter"/>
</dbReference>
<dbReference type="InterPro" id="IPR022889">
    <property type="entry name" value="DNA_bind_arc"/>
</dbReference>
<dbReference type="GO" id="GO:0003677">
    <property type="term" value="F:DNA binding"/>
    <property type="evidence" value="ECO:0007669"/>
    <property type="project" value="UniProtKB-UniRule"/>
</dbReference>
<proteinExistence type="inferred from homology"/>
<dbReference type="AlphaFoldDB" id="C9RF63"/>
<keyword evidence="4" id="KW-0175">Coiled coil</keyword>
<dbReference type="STRING" id="579137.Metvu_0350"/>
<gene>
    <name evidence="5" type="ordered locus">Metvu_0350</name>
</gene>
<protein>
    <recommendedName>
        <fullName evidence="3">DNA-binding protein Metvu_0350</fullName>
    </recommendedName>
</protein>
<dbReference type="HAMAP" id="MF_00026">
    <property type="entry name" value="dsDNA_bind"/>
    <property type="match status" value="1"/>
</dbReference>
<organism evidence="5 6">
    <name type="scientific">Methanocaldococcus vulcanius (strain ATCC 700851 / DSM 12094 / M7)</name>
    <name type="common">Methanococcus vulcanius</name>
    <dbReference type="NCBI Taxonomy" id="579137"/>
    <lineage>
        <taxon>Archaea</taxon>
        <taxon>Methanobacteriati</taxon>
        <taxon>Methanobacteriota</taxon>
        <taxon>Methanomada group</taxon>
        <taxon>Methanococci</taxon>
        <taxon>Methanococcales</taxon>
        <taxon>Methanocaldococcaceae</taxon>
        <taxon>Methanocaldococcus</taxon>
    </lineage>
</organism>
<dbReference type="HOGENOM" id="CLU_122978_3_0_2"/>
<dbReference type="Proteomes" id="UP000002063">
    <property type="component" value="Chromosome"/>
</dbReference>
<reference evidence="5" key="1">
    <citation type="submission" date="2009-10" db="EMBL/GenBank/DDBJ databases">
        <title>Complete sequence of chromosome of Methanocaldococcus vulcanius M7.</title>
        <authorList>
            <consortium name="US DOE Joint Genome Institute"/>
            <person name="Lucas S."/>
            <person name="Copeland A."/>
            <person name="Lapidus A."/>
            <person name="Glavina del Rio T."/>
            <person name="Dalin E."/>
            <person name="Tice H."/>
            <person name="Bruce D."/>
            <person name="Goodwin L."/>
            <person name="Pitluck S."/>
            <person name="Lcollab F.I."/>
            <person name="Brettin T."/>
            <person name="Detter J.C."/>
            <person name="Han C."/>
            <person name="Tapia R."/>
            <person name="Kuske C.R."/>
            <person name="Schmutz J."/>
            <person name="Larimer F."/>
            <person name="Land M."/>
            <person name="Hauser L."/>
            <person name="Kyrpides N."/>
            <person name="Ovchinikova G."/>
            <person name="Sieprawska-Lupa M."/>
            <person name="Whitman W.B."/>
            <person name="Woyke T."/>
        </authorList>
    </citation>
    <scope>NUCLEOTIDE SEQUENCE [LARGE SCALE GENOMIC DNA]</scope>
    <source>
        <strain evidence="5">M7</strain>
    </source>
</reference>
<dbReference type="InterPro" id="IPR036883">
    <property type="entry name" value="PDCD5-like_sf"/>
</dbReference>
<dbReference type="KEGG" id="mvu:Metvu_0350"/>
<evidence type="ECO:0000256" key="1">
    <source>
        <dbReference type="ARBA" id="ARBA00010490"/>
    </source>
</evidence>
<dbReference type="InterPro" id="IPR002836">
    <property type="entry name" value="PDCD5-like"/>
</dbReference>
<dbReference type="Pfam" id="PF01984">
    <property type="entry name" value="dsDNA_bind"/>
    <property type="match status" value="1"/>
</dbReference>
<comment type="similarity">
    <text evidence="1 3">Belongs to the PDCD5 family.</text>
</comment>
<keyword evidence="2 3" id="KW-0238">DNA-binding</keyword>
<evidence type="ECO:0000256" key="4">
    <source>
        <dbReference type="SAM" id="Coils"/>
    </source>
</evidence>
<dbReference type="SUPFAM" id="SSF46950">
    <property type="entry name" value="Double-stranded DNA-binding domain"/>
    <property type="match status" value="1"/>
</dbReference>
<dbReference type="PANTHER" id="PTHR10840">
    <property type="entry name" value="PROGRAMMED CELL DEATH PROTEIN 5"/>
    <property type="match status" value="1"/>
</dbReference>
<accession>C9RF63</accession>
<dbReference type="NCBIfam" id="NF003268">
    <property type="entry name" value="PRK04239.1"/>
    <property type="match status" value="1"/>
</dbReference>
<keyword evidence="6" id="KW-1185">Reference proteome</keyword>
<dbReference type="eggNOG" id="arCOG04179">
    <property type="taxonomic scope" value="Archaea"/>
</dbReference>
<name>C9RF63_METVM</name>
<dbReference type="PANTHER" id="PTHR10840:SF0">
    <property type="entry name" value="PROGRAMMED CELL DEATH PROTEIN 5"/>
    <property type="match status" value="1"/>
</dbReference>
<feature type="coiled-coil region" evidence="4">
    <location>
        <begin position="17"/>
        <end position="54"/>
    </location>
</feature>
<dbReference type="EMBL" id="CP001787">
    <property type="protein sequence ID" value="ACX72215.1"/>
    <property type="molecule type" value="Genomic_DNA"/>
</dbReference>
<evidence type="ECO:0000256" key="2">
    <source>
        <dbReference type="ARBA" id="ARBA00023125"/>
    </source>
</evidence>
<evidence type="ECO:0000256" key="3">
    <source>
        <dbReference type="HAMAP-Rule" id="MF_00026"/>
    </source>
</evidence>
<evidence type="ECO:0000313" key="6">
    <source>
        <dbReference type="Proteomes" id="UP000002063"/>
    </source>
</evidence>
<sequence>MKSQLLLNIKGIPMDPEEIKRRKLLELQKKLAEQQEQEEALIEAELQKRSLLRKILTPEARERLERIRLARPEFAEAVEIQLIQLAQLGRLPIPLKDSEFKAILERLSAMSKKKRDIKIIRK</sequence>
<dbReference type="Gene3D" id="1.10.8.140">
    <property type="entry name" value="PDCD5-like"/>
    <property type="match status" value="1"/>
</dbReference>